<dbReference type="InterPro" id="IPR037278">
    <property type="entry name" value="ARFGAP/RecO"/>
</dbReference>
<evidence type="ECO:0000313" key="2">
    <source>
        <dbReference type="EMBL" id="KAL0175267.1"/>
    </source>
</evidence>
<evidence type="ECO:0000259" key="1">
    <source>
        <dbReference type="Pfam" id="PF01412"/>
    </source>
</evidence>
<gene>
    <name evidence="2" type="ORF">M9458_031235</name>
</gene>
<organism evidence="2 3">
    <name type="scientific">Cirrhinus mrigala</name>
    <name type="common">Mrigala</name>
    <dbReference type="NCBI Taxonomy" id="683832"/>
    <lineage>
        <taxon>Eukaryota</taxon>
        <taxon>Metazoa</taxon>
        <taxon>Chordata</taxon>
        <taxon>Craniata</taxon>
        <taxon>Vertebrata</taxon>
        <taxon>Euteleostomi</taxon>
        <taxon>Actinopterygii</taxon>
        <taxon>Neopterygii</taxon>
        <taxon>Teleostei</taxon>
        <taxon>Ostariophysi</taxon>
        <taxon>Cypriniformes</taxon>
        <taxon>Cyprinidae</taxon>
        <taxon>Labeoninae</taxon>
        <taxon>Labeonini</taxon>
        <taxon>Cirrhinus</taxon>
    </lineage>
</organism>
<dbReference type="InterPro" id="IPR038508">
    <property type="entry name" value="ArfGAP_dom_sf"/>
</dbReference>
<comment type="caution">
    <text evidence="2">The sequence shown here is derived from an EMBL/GenBank/DDBJ whole genome shotgun (WGS) entry which is preliminary data.</text>
</comment>
<protein>
    <recommendedName>
        <fullName evidence="1">Arf-GAP domain-containing protein</fullName>
    </recommendedName>
</protein>
<dbReference type="Pfam" id="PF01412">
    <property type="entry name" value="ArfGap"/>
    <property type="match status" value="1"/>
</dbReference>
<dbReference type="PANTHER" id="PTHR45899:SF3">
    <property type="entry name" value="ARF-GAP WITH RHO-GAP DOMAIN, ANK REPEAT AND PH DOMAIN-CONTAINING PROTEIN 1"/>
    <property type="match status" value="1"/>
</dbReference>
<feature type="non-terminal residue" evidence="2">
    <location>
        <position position="61"/>
    </location>
</feature>
<name>A0ABD0PMY1_CIRMR</name>
<sequence>MFLALGNERANQFWAANIPPSEALNLNSSSEERRRFITAKYREGKYRRYHPLFGNQRELNN</sequence>
<proteinExistence type="predicted"/>
<dbReference type="Proteomes" id="UP001529510">
    <property type="component" value="Unassembled WGS sequence"/>
</dbReference>
<feature type="domain" description="Arf-GAP" evidence="1">
    <location>
        <begin position="3"/>
        <end position="48"/>
    </location>
</feature>
<dbReference type="Gene3D" id="1.10.220.150">
    <property type="entry name" value="Arf GTPase activating protein"/>
    <property type="match status" value="1"/>
</dbReference>
<accession>A0ABD0PMY1</accession>
<dbReference type="InterPro" id="IPR001164">
    <property type="entry name" value="ArfGAP_dom"/>
</dbReference>
<dbReference type="PANTHER" id="PTHR45899">
    <property type="entry name" value="RHO GTPASE ACTIVATING PROTEIN AT 15B, ISOFORM C"/>
    <property type="match status" value="1"/>
</dbReference>
<dbReference type="InterPro" id="IPR052227">
    <property type="entry name" value="Arf-Rho-GAP_ANK-PH_domain"/>
</dbReference>
<dbReference type="AlphaFoldDB" id="A0ABD0PMY1"/>
<dbReference type="EMBL" id="JAMKFB020000015">
    <property type="protein sequence ID" value="KAL0175267.1"/>
    <property type="molecule type" value="Genomic_DNA"/>
</dbReference>
<keyword evidence="3" id="KW-1185">Reference proteome</keyword>
<evidence type="ECO:0000313" key="3">
    <source>
        <dbReference type="Proteomes" id="UP001529510"/>
    </source>
</evidence>
<dbReference type="SUPFAM" id="SSF57863">
    <property type="entry name" value="ArfGap/RecO-like zinc finger"/>
    <property type="match status" value="1"/>
</dbReference>
<reference evidence="2 3" key="1">
    <citation type="submission" date="2024-05" db="EMBL/GenBank/DDBJ databases">
        <title>Genome sequencing and assembly of Indian major carp, Cirrhinus mrigala (Hamilton, 1822).</title>
        <authorList>
            <person name="Mohindra V."/>
            <person name="Chowdhury L.M."/>
            <person name="Lal K."/>
            <person name="Jena J.K."/>
        </authorList>
    </citation>
    <scope>NUCLEOTIDE SEQUENCE [LARGE SCALE GENOMIC DNA]</scope>
    <source>
        <strain evidence="2">CM1030</strain>
        <tissue evidence="2">Blood</tissue>
    </source>
</reference>